<keyword evidence="3" id="KW-0479">Metal-binding</keyword>
<dbReference type="RefSeq" id="WP_117507805.1">
    <property type="nucleotide sequence ID" value="NZ_SLUK01000003.1"/>
</dbReference>
<dbReference type="Proteomes" id="UP000294682">
    <property type="component" value="Unassembled WGS sequence"/>
</dbReference>
<reference evidence="8 9" key="1">
    <citation type="submission" date="2019-03" db="EMBL/GenBank/DDBJ databases">
        <title>Genomic Encyclopedia of Type Strains, Phase IV (KMG-IV): sequencing the most valuable type-strain genomes for metagenomic binning, comparative biology and taxonomic classification.</title>
        <authorList>
            <person name="Goeker M."/>
        </authorList>
    </citation>
    <scope>NUCLEOTIDE SEQUENCE [LARGE SCALE GENOMIC DNA]</scope>
    <source>
        <strain evidence="8 9">DSM 100433</strain>
    </source>
</reference>
<dbReference type="InterPro" id="IPR025997">
    <property type="entry name" value="SBP_2_dom"/>
</dbReference>
<dbReference type="GO" id="GO:0030313">
    <property type="term" value="C:cell envelope"/>
    <property type="evidence" value="ECO:0007669"/>
    <property type="project" value="UniProtKB-SubCell"/>
</dbReference>
<evidence type="ECO:0000313" key="8">
    <source>
        <dbReference type="EMBL" id="TCL44105.1"/>
    </source>
</evidence>
<dbReference type="AlphaFoldDB" id="A0A9X8UKL4"/>
<comment type="subcellular location">
    <subcellularLocation>
        <location evidence="1">Cell envelope</location>
    </subcellularLocation>
</comment>
<evidence type="ECO:0000256" key="2">
    <source>
        <dbReference type="ARBA" id="ARBA00007639"/>
    </source>
</evidence>
<comment type="subunit">
    <text evidence="5">The ABC transporter complex is composed of one ATP-binding protein (MglA), two transmembrane proteins (MglC) and a solute-binding protein (MglB).</text>
</comment>
<dbReference type="EMBL" id="SLUK01000003">
    <property type="protein sequence ID" value="TCL44105.1"/>
    <property type="molecule type" value="Genomic_DNA"/>
</dbReference>
<dbReference type="SUPFAM" id="SSF53822">
    <property type="entry name" value="Periplasmic binding protein-like I"/>
    <property type="match status" value="1"/>
</dbReference>
<evidence type="ECO:0000256" key="4">
    <source>
        <dbReference type="ARBA" id="ARBA00022729"/>
    </source>
</evidence>
<dbReference type="OrthoDB" id="9769193at2"/>
<proteinExistence type="inferred from homology"/>
<dbReference type="Gene3D" id="3.40.50.2300">
    <property type="match status" value="2"/>
</dbReference>
<dbReference type="PROSITE" id="PS51257">
    <property type="entry name" value="PROKAR_LIPOPROTEIN"/>
    <property type="match status" value="1"/>
</dbReference>
<evidence type="ECO:0000313" key="9">
    <source>
        <dbReference type="Proteomes" id="UP000294682"/>
    </source>
</evidence>
<sequence length="352" mass="38845">MNRTIKSCFSRLCIKGLAVLLLLAILLGGCTGGSEREESVLRLGIAVYQQEDTFISTVVQHMERLAREEELEKDIKISLTITDGRSNQTVQLEQMDRFLDQGCDVICVNIVDRTAAAVLIDKAEEAAVPLIFFNRQPVEEDMERWEQVYYVGAKAAESGRLQGQIVRDLWQNERGQVDRNGNDVLEYVMLEGEPGHQDTLLRTKYAIDALTSVGIRVRKLASESANWNRAQAAQKMSLWLEEQGGDIEAVFANNDDMALGAIDACLSAGLSAESMPLVVGVDATPPALEAIRAGTLKGTVLNDSEGMAKTMIDLSLALSRGEDPASAAKLEEGHYIWLPYRRIEAKDLSREE</sequence>
<name>A0A9X8UKL4_9FIRM</name>
<protein>
    <recommendedName>
        <fullName evidence="6">D-galactose/methyl-galactoside binding periplasmic protein MglB</fullName>
    </recommendedName>
</protein>
<feature type="domain" description="Periplasmic binding protein" evidence="7">
    <location>
        <begin position="44"/>
        <end position="322"/>
    </location>
</feature>
<dbReference type="PANTHER" id="PTHR46847">
    <property type="entry name" value="D-ALLOSE-BINDING PERIPLASMIC PROTEIN-RELATED"/>
    <property type="match status" value="1"/>
</dbReference>
<comment type="similarity">
    <text evidence="2">Belongs to the bacterial solute-binding protein 2 family.</text>
</comment>
<evidence type="ECO:0000256" key="1">
    <source>
        <dbReference type="ARBA" id="ARBA00004196"/>
    </source>
</evidence>
<evidence type="ECO:0000256" key="6">
    <source>
        <dbReference type="ARBA" id="ARBA00034344"/>
    </source>
</evidence>
<comment type="caution">
    <text evidence="8">The sequence shown here is derived from an EMBL/GenBank/DDBJ whole genome shotgun (WGS) entry which is preliminary data.</text>
</comment>
<organism evidence="8 9">
    <name type="scientific">Harryflintia acetispora</name>
    <dbReference type="NCBI Taxonomy" id="1849041"/>
    <lineage>
        <taxon>Bacteria</taxon>
        <taxon>Bacillati</taxon>
        <taxon>Bacillota</taxon>
        <taxon>Clostridia</taxon>
        <taxon>Eubacteriales</taxon>
        <taxon>Oscillospiraceae</taxon>
        <taxon>Harryflintia</taxon>
    </lineage>
</organism>
<dbReference type="InterPro" id="IPR028082">
    <property type="entry name" value="Peripla_BP_I"/>
</dbReference>
<dbReference type="GO" id="GO:0046872">
    <property type="term" value="F:metal ion binding"/>
    <property type="evidence" value="ECO:0007669"/>
    <property type="project" value="UniProtKB-KW"/>
</dbReference>
<evidence type="ECO:0000256" key="5">
    <source>
        <dbReference type="ARBA" id="ARBA00034323"/>
    </source>
</evidence>
<evidence type="ECO:0000256" key="3">
    <source>
        <dbReference type="ARBA" id="ARBA00022723"/>
    </source>
</evidence>
<accession>A0A9X8UKL4</accession>
<dbReference type="Pfam" id="PF13407">
    <property type="entry name" value="Peripla_BP_4"/>
    <property type="match status" value="1"/>
</dbReference>
<dbReference type="InterPro" id="IPR044085">
    <property type="entry name" value="MglB-like_PBP1"/>
</dbReference>
<evidence type="ECO:0000259" key="7">
    <source>
        <dbReference type="Pfam" id="PF13407"/>
    </source>
</evidence>
<keyword evidence="9" id="KW-1185">Reference proteome</keyword>
<gene>
    <name evidence="8" type="ORF">EDD78_103143</name>
</gene>
<dbReference type="PANTHER" id="PTHR46847:SF1">
    <property type="entry name" value="D-ALLOSE-BINDING PERIPLASMIC PROTEIN-RELATED"/>
    <property type="match status" value="1"/>
</dbReference>
<keyword evidence="4" id="KW-0732">Signal</keyword>
<dbReference type="CDD" id="cd01539">
    <property type="entry name" value="PBP1_GGBP"/>
    <property type="match status" value="1"/>
</dbReference>
<dbReference type="GO" id="GO:0030246">
    <property type="term" value="F:carbohydrate binding"/>
    <property type="evidence" value="ECO:0007669"/>
    <property type="project" value="InterPro"/>
</dbReference>